<reference evidence="3" key="1">
    <citation type="submission" date="2003-08" db="EMBL/GenBank/DDBJ databases">
        <authorList>
            <person name="Birren B."/>
            <person name="Nusbaum C."/>
            <person name="Abebe A."/>
            <person name="Abouelleil A."/>
            <person name="Adekoya E."/>
            <person name="Ait-zahra M."/>
            <person name="Allen N."/>
            <person name="Allen T."/>
            <person name="An P."/>
            <person name="Anderson M."/>
            <person name="Anderson S."/>
            <person name="Arachchi H."/>
            <person name="Armbruster J."/>
            <person name="Bachantsang P."/>
            <person name="Baldwin J."/>
            <person name="Barry A."/>
            <person name="Bayul T."/>
            <person name="Blitshsteyn B."/>
            <person name="Bloom T."/>
            <person name="Blye J."/>
            <person name="Boguslavskiy L."/>
            <person name="Borowsky M."/>
            <person name="Boukhgalter B."/>
            <person name="Brunache A."/>
            <person name="Butler J."/>
            <person name="Calixte N."/>
            <person name="Calvo S."/>
            <person name="Camarata J."/>
            <person name="Campo K."/>
            <person name="Chang J."/>
            <person name="Cheshatsang Y."/>
            <person name="Citroen M."/>
            <person name="Collymore A."/>
            <person name="Considine T."/>
            <person name="Cook A."/>
            <person name="Cooke P."/>
            <person name="Corum B."/>
            <person name="Cuomo C."/>
            <person name="David R."/>
            <person name="Dawoe T."/>
            <person name="Degray S."/>
            <person name="Dodge S."/>
            <person name="Dooley K."/>
            <person name="Dorje P."/>
            <person name="Dorjee K."/>
            <person name="Dorris L."/>
            <person name="Duffey N."/>
            <person name="Dupes A."/>
            <person name="Elkins T."/>
            <person name="Engels R."/>
            <person name="Erickson J."/>
            <person name="Farina A."/>
            <person name="Faro S."/>
            <person name="Ferreira P."/>
            <person name="Fischer H."/>
            <person name="Fitzgerald M."/>
            <person name="Foley K."/>
            <person name="Gage D."/>
            <person name="Galagan J."/>
            <person name="Gearin G."/>
            <person name="Gnerre S."/>
            <person name="Gnirke A."/>
            <person name="Goyette A."/>
            <person name="Graham J."/>
            <person name="Grandbois E."/>
            <person name="Gyaltsen K."/>
            <person name="Hafez N."/>
            <person name="Hagopian D."/>
            <person name="Hagos B."/>
            <person name="Hall J."/>
            <person name="Hatcher B."/>
            <person name="Heller A."/>
            <person name="Higgins H."/>
            <person name="Honan T."/>
            <person name="Horn A."/>
            <person name="Houde N."/>
            <person name="Hughes L."/>
            <person name="Hulme W."/>
            <person name="Husby E."/>
            <person name="Iliev I."/>
            <person name="Jaffe D."/>
            <person name="Jones C."/>
            <person name="Kamal M."/>
            <person name="Kamat A."/>
            <person name="Kamvysselis M."/>
            <person name="Karlsson E."/>
            <person name="Kells C."/>
            <person name="Kieu A."/>
            <person name="Kisner P."/>
            <person name="Kodira C."/>
            <person name="Kulbokas E."/>
            <person name="Labutti K."/>
            <person name="Lama D."/>
            <person name="Landers T."/>
            <person name="Leger J."/>
            <person name="Levine S."/>
            <person name="Lewis D."/>
            <person name="Lewis T."/>
            <person name="Lindblad-toh K."/>
            <person name="Liu X."/>
            <person name="Lokyitsang T."/>
            <person name="Lokyitsang Y."/>
            <person name="Lucien O."/>
            <person name="Lui A."/>
            <person name="Ma L.J."/>
            <person name="Mabbitt R."/>
            <person name="Macdonald J."/>
            <person name="Maclean C."/>
            <person name="Major J."/>
            <person name="Manning J."/>
            <person name="Marabella R."/>
            <person name="Maru K."/>
            <person name="Matthews C."/>
            <person name="Mauceli E."/>
            <person name="Mccarthy M."/>
            <person name="Mcdonough S."/>
            <person name="Mcghee T."/>
            <person name="Meldrim J."/>
            <person name="Meneus L."/>
            <person name="Mesirov J."/>
            <person name="Mihalev A."/>
            <person name="Mihova T."/>
            <person name="Mikkelsen T."/>
            <person name="Mlenga V."/>
            <person name="Moru K."/>
            <person name="Mozes J."/>
            <person name="Mulrain L."/>
            <person name="Munson G."/>
            <person name="Naylor J."/>
            <person name="Newes C."/>
            <person name="Nguyen C."/>
            <person name="Nguyen N."/>
            <person name="Nguyen T."/>
            <person name="Nicol R."/>
            <person name="Nielsen C."/>
            <person name="Nizzari M."/>
            <person name="Norbu C."/>
            <person name="Norbu N."/>
            <person name="O'donnell P."/>
            <person name="Okoawo O."/>
            <person name="O'leary S."/>
            <person name="Omotosho B."/>
            <person name="O'neill K."/>
            <person name="Osman S."/>
            <person name="Parker S."/>
            <person name="Perrin D."/>
            <person name="Phunkhang P."/>
            <person name="Piqani B."/>
            <person name="Purcell S."/>
            <person name="Rachupka T."/>
            <person name="Ramasamy U."/>
            <person name="Rameau R."/>
            <person name="Ray V."/>
            <person name="Raymond C."/>
            <person name="Retta R."/>
            <person name="Richardson S."/>
            <person name="Rise C."/>
            <person name="Rodriguez J."/>
            <person name="Rogers J."/>
            <person name="Rogov P."/>
            <person name="Rutman M."/>
            <person name="Schupbach R."/>
            <person name="Seaman C."/>
            <person name="Settipalli S."/>
            <person name="Sharpe T."/>
            <person name="Sheridan J."/>
            <person name="Sherpa N."/>
            <person name="Shi J."/>
            <person name="Smirnov S."/>
            <person name="Smith C."/>
            <person name="Sougnez C."/>
            <person name="Spencer B."/>
            <person name="Stalker J."/>
            <person name="Stange-thomann N."/>
            <person name="Stavropoulos S."/>
            <person name="Stetson K."/>
            <person name="Stone C."/>
            <person name="Stone S."/>
            <person name="Stubbs M."/>
            <person name="Talamas J."/>
            <person name="Tchuinga P."/>
            <person name="Tenzing P."/>
            <person name="Tesfaye S."/>
            <person name="Theodore J."/>
            <person name="Thoulutsang Y."/>
            <person name="Topham K."/>
            <person name="Towey S."/>
            <person name="Tsamla T."/>
            <person name="Tsomo N."/>
            <person name="Vallee D."/>
            <person name="Vassiliev H."/>
            <person name="Venkataraman V."/>
            <person name="Vinson J."/>
            <person name="Vo A."/>
            <person name="Wade C."/>
            <person name="Wang S."/>
            <person name="Wangchuk T."/>
            <person name="Wangdi T."/>
            <person name="Whittaker C."/>
            <person name="Wilkinson J."/>
            <person name="Wu Y."/>
            <person name="Wyman D."/>
            <person name="Yadav S."/>
            <person name="Yang S."/>
            <person name="Yang X."/>
            <person name="Yeager S."/>
            <person name="Yee E."/>
            <person name="Young G."/>
            <person name="Zainoun J."/>
            <person name="Zembeck L."/>
            <person name="Zimmer A."/>
            <person name="Zody M."/>
            <person name="Lander E."/>
        </authorList>
    </citation>
    <scope>NUCLEOTIDE SEQUENCE [LARGE SCALE GENOMIC DNA]</scope>
</reference>
<reference evidence="2" key="2">
    <citation type="submission" date="2025-08" db="UniProtKB">
        <authorList>
            <consortium name="Ensembl"/>
        </authorList>
    </citation>
    <scope>IDENTIFICATION</scope>
</reference>
<dbReference type="HOGENOM" id="CLU_162769_0_0_1"/>
<dbReference type="PANTHER" id="PTHR14554:SF1">
    <property type="entry name" value="CHROMOSOME 11 OPEN READING FRAME 98"/>
    <property type="match status" value="1"/>
</dbReference>
<dbReference type="InParanoid" id="H2YSN3"/>
<sequence>MVATTMNRPKKPLYKNLNKLRRVKKQQRKKNHPLKKGAIQDAEIMPRGVLKKRMTSERANITLSGKKKRKIMRQLRRNESLKSQMEVTTSSKSKSSIKKTQRTKEDADVEMIET</sequence>
<name>H2YSN3_CIOSA</name>
<protein>
    <submittedName>
        <fullName evidence="2">Uncharacterized protein</fullName>
    </submittedName>
</protein>
<dbReference type="Proteomes" id="UP000007875">
    <property type="component" value="Unassembled WGS sequence"/>
</dbReference>
<accession>H2YSN3</accession>
<proteinExistence type="predicted"/>
<dbReference type="OMA" id="QHMQQEK"/>
<keyword evidence="3" id="KW-1185">Reference proteome</keyword>
<reference evidence="2" key="3">
    <citation type="submission" date="2025-09" db="UniProtKB">
        <authorList>
            <consortium name="Ensembl"/>
        </authorList>
    </citation>
    <scope>IDENTIFICATION</scope>
</reference>
<dbReference type="Pfam" id="PF17719">
    <property type="entry name" value="DUF5564"/>
    <property type="match status" value="1"/>
</dbReference>
<feature type="region of interest" description="Disordered" evidence="1">
    <location>
        <begin position="77"/>
        <end position="114"/>
    </location>
</feature>
<dbReference type="Ensembl" id="ENSCSAVT00000008451.1">
    <property type="protein sequence ID" value="ENSCSAVP00000008343.1"/>
    <property type="gene ID" value="ENSCSAVG00000004960.1"/>
</dbReference>
<dbReference type="InterPro" id="IPR037691">
    <property type="entry name" value="C11orf98"/>
</dbReference>
<organism evidence="2 3">
    <name type="scientific">Ciona savignyi</name>
    <name type="common">Pacific transparent sea squirt</name>
    <dbReference type="NCBI Taxonomy" id="51511"/>
    <lineage>
        <taxon>Eukaryota</taxon>
        <taxon>Metazoa</taxon>
        <taxon>Chordata</taxon>
        <taxon>Tunicata</taxon>
        <taxon>Ascidiacea</taxon>
        <taxon>Phlebobranchia</taxon>
        <taxon>Cionidae</taxon>
        <taxon>Ciona</taxon>
    </lineage>
</organism>
<dbReference type="AlphaFoldDB" id="H2YSN3"/>
<evidence type="ECO:0000313" key="2">
    <source>
        <dbReference type="Ensembl" id="ENSCSAVP00000008343.1"/>
    </source>
</evidence>
<dbReference type="PANTHER" id="PTHR14554">
    <property type="entry name" value="GENE, 49416-RELATED"/>
    <property type="match status" value="1"/>
</dbReference>
<evidence type="ECO:0000256" key="1">
    <source>
        <dbReference type="SAM" id="MobiDB-lite"/>
    </source>
</evidence>
<evidence type="ECO:0000313" key="3">
    <source>
        <dbReference type="Proteomes" id="UP000007875"/>
    </source>
</evidence>